<dbReference type="EMBL" id="JABLUU010000004">
    <property type="protein sequence ID" value="MBT0674901.1"/>
    <property type="molecule type" value="Genomic_DNA"/>
</dbReference>
<dbReference type="Proteomes" id="UP001519538">
    <property type="component" value="Unassembled WGS sequence"/>
</dbReference>
<gene>
    <name evidence="5" type="ORF">HNO79_05770</name>
</gene>
<name>A0ABS5SL32_9PROT</name>
<dbReference type="InterPro" id="IPR050808">
    <property type="entry name" value="Phage_Integrase"/>
</dbReference>
<feature type="compositionally biased region" description="Polar residues" evidence="3">
    <location>
        <begin position="128"/>
        <end position="142"/>
    </location>
</feature>
<feature type="region of interest" description="Disordered" evidence="3">
    <location>
        <begin position="119"/>
        <end position="142"/>
    </location>
</feature>
<evidence type="ECO:0000259" key="4">
    <source>
        <dbReference type="Pfam" id="PF13356"/>
    </source>
</evidence>
<dbReference type="Gene3D" id="3.30.160.390">
    <property type="entry name" value="Integrase, DNA-binding domain"/>
    <property type="match status" value="1"/>
</dbReference>
<evidence type="ECO:0000313" key="5">
    <source>
        <dbReference type="EMBL" id="MBT0674901.1"/>
    </source>
</evidence>
<keyword evidence="6" id="KW-1185">Reference proteome</keyword>
<evidence type="ECO:0000256" key="3">
    <source>
        <dbReference type="SAM" id="MobiDB-lite"/>
    </source>
</evidence>
<dbReference type="InterPro" id="IPR025166">
    <property type="entry name" value="Integrase_DNA_bind_dom"/>
</dbReference>
<dbReference type="GeneID" id="79187233"/>
<evidence type="ECO:0000313" key="6">
    <source>
        <dbReference type="Proteomes" id="UP001519538"/>
    </source>
</evidence>
<accession>A0ABS5SL32</accession>
<feature type="domain" description="Integrase DNA-binding" evidence="4">
    <location>
        <begin position="15"/>
        <end position="90"/>
    </location>
</feature>
<organism evidence="5 6">
    <name type="scientific">Komagataeibacter oboediens</name>
    <dbReference type="NCBI Taxonomy" id="65958"/>
    <lineage>
        <taxon>Bacteria</taxon>
        <taxon>Pseudomonadati</taxon>
        <taxon>Pseudomonadota</taxon>
        <taxon>Alphaproteobacteria</taxon>
        <taxon>Acetobacterales</taxon>
        <taxon>Acetobacteraceae</taxon>
        <taxon>Komagataeibacter</taxon>
    </lineage>
</organism>
<proteinExistence type="inferred from homology"/>
<keyword evidence="2" id="KW-0229">DNA integration</keyword>
<comment type="caution">
    <text evidence="5">The sequence shown here is derived from an EMBL/GenBank/DDBJ whole genome shotgun (WGS) entry which is preliminary data.</text>
</comment>
<dbReference type="PANTHER" id="PTHR30629:SF2">
    <property type="entry name" value="PROPHAGE INTEGRASE INTS-RELATED"/>
    <property type="match status" value="1"/>
</dbReference>
<evidence type="ECO:0000256" key="2">
    <source>
        <dbReference type="ARBA" id="ARBA00022908"/>
    </source>
</evidence>
<dbReference type="InterPro" id="IPR038488">
    <property type="entry name" value="Integrase_DNA-bd_sf"/>
</dbReference>
<sequence>MKKQEAGKGKSTYGQIRSDKLKAKAYRRTDTDGLFVYVMPSGRKIRRLRYKFQKRTKTLTLDNYPSVTLPDARREQEMAKHFLRKGCDPVPFSVPTGRTAPTTMMKQVWAGYQHDRYSNAAPTRHHSSPNINKSTTYIPTPK</sequence>
<protein>
    <submittedName>
        <fullName evidence="5">DUF4102 domain-containing protein</fullName>
    </submittedName>
</protein>
<dbReference type="Pfam" id="PF13356">
    <property type="entry name" value="Arm-DNA-bind_3"/>
    <property type="match status" value="1"/>
</dbReference>
<evidence type="ECO:0000256" key="1">
    <source>
        <dbReference type="ARBA" id="ARBA00008857"/>
    </source>
</evidence>
<dbReference type="PANTHER" id="PTHR30629">
    <property type="entry name" value="PROPHAGE INTEGRASE"/>
    <property type="match status" value="1"/>
</dbReference>
<dbReference type="RefSeq" id="WP_214164976.1">
    <property type="nucleotide sequence ID" value="NZ_JABLUU010000004.1"/>
</dbReference>
<comment type="similarity">
    <text evidence="1">Belongs to the 'phage' integrase family.</text>
</comment>
<reference evidence="5 6" key="1">
    <citation type="journal article" date="2021" name="Astrobiology">
        <title>Bacterial Cellulose Retains Robustness but Its Synthesis Declines After Exposure to a Mars-Like Environment Simulated Outside the International Space Station.</title>
        <authorList>
            <person name="Orlovska I."/>
            <person name="Podolich O."/>
            <person name="Kukharenko O."/>
            <person name="Zaets I."/>
            <person name="Reva O."/>
            <person name="Khirunenko L."/>
            <person name="Zmejkoski D."/>
            <person name="Rogalsky S."/>
            <person name="Barh D."/>
            <person name="Tiwari S."/>
            <person name="Kumavath R."/>
            <person name="Goes-Neto A."/>
            <person name="Azevedo V."/>
            <person name="Brenig B."/>
            <person name="Ghosh P."/>
            <person name="de Vera J.P."/>
            <person name="Kozyrovska N."/>
        </authorList>
    </citation>
    <scope>NUCLEOTIDE SEQUENCE [LARGE SCALE GENOMIC DNA]</scope>
    <source>
        <strain evidence="5 6">IMBG 311</strain>
    </source>
</reference>